<dbReference type="Pfam" id="PF08192">
    <property type="entry name" value="Peptidase_S64"/>
    <property type="match status" value="1"/>
</dbReference>
<feature type="compositionally biased region" description="Low complexity" evidence="1">
    <location>
        <begin position="52"/>
        <end position="83"/>
    </location>
</feature>
<keyword evidence="3" id="KW-1185">Reference proteome</keyword>
<proteinExistence type="predicted"/>
<dbReference type="OrthoDB" id="4096087at2759"/>
<evidence type="ECO:0000313" key="2">
    <source>
        <dbReference type="EMBL" id="SCU87561.1"/>
    </source>
</evidence>
<dbReference type="InterPro" id="IPR009003">
    <property type="entry name" value="Peptidase_S1_PA"/>
</dbReference>
<evidence type="ECO:0000256" key="1">
    <source>
        <dbReference type="SAM" id="MobiDB-lite"/>
    </source>
</evidence>
<sequence>MAKNLLGIGKKKPETKDKQAWESNVRSSSSSSFVDDRELEGTDSPKDDDSSSRLSLSIQSSSIFSKSRQTHRTGGSSTHTGDSQGRKHVASKDSESAGKPLRVLEFGKLGSLNPVVEEEDALLTSVLVDDHLPRAVRHSSRRTSGTQKERPTVTFEQFDCALEILDENLVVLMDDIHQNVTNISKAVIQAAEYFKDFLPDVLNVQLPNRVSWSKNNSLRRITKTVLHFVDTLLQPDVFNNSRAIMIKHYLSFLKKLNVSSFDDGHELRTLRYPRNFCIDAECDLPRKNKISAIMEKIAATDSACISDQSGAFIAPVLRGINRATSVLTLMFGLPQPQQEHHDLIKALYSLFPDVHFYCVKDYIQPCAEVQSPIALKPRPMESSMASQFLPPYRLPSDVTAPPISMSISSHDSNKITGTLGGYIYPHIKDDDTSLAQFAGSTFAMACAHVALAESQDYPHVAVPSTVLQKQYKDAIVDEAQRYLEGSAERNAFNEELVRIDQNLQWQEQHKFGQVVWGERAVVDQKLSDFAIIKVSPEVHCSNFLGDDVGSMANPFLRFQNLYVKDKIMKLKAGSEVFKVGATTKFTTGQVNGPKLIFWAEGRLKSSEFVVASPSPMFAAGGDSGAWILTKLTNKLGLGVVGMLHSYDGEQRQFGLYSPIGDILDRLYKVTGVKWDICKPGQQ</sequence>
<protein>
    <submittedName>
        <fullName evidence="2">LADA_0E04742g1_1</fullName>
    </submittedName>
</protein>
<dbReference type="SUPFAM" id="SSF50494">
    <property type="entry name" value="Trypsin-like serine proteases"/>
    <property type="match status" value="1"/>
</dbReference>
<dbReference type="AlphaFoldDB" id="A0A1G4JBT3"/>
<gene>
    <name evidence="2" type="ORF">LADA_0E04742G</name>
</gene>
<dbReference type="Proteomes" id="UP000190274">
    <property type="component" value="Chromosome E"/>
</dbReference>
<dbReference type="GO" id="GO:0005886">
    <property type="term" value="C:plasma membrane"/>
    <property type="evidence" value="ECO:0007669"/>
    <property type="project" value="EnsemblFungi"/>
</dbReference>
<evidence type="ECO:0000313" key="3">
    <source>
        <dbReference type="Proteomes" id="UP000190274"/>
    </source>
</evidence>
<feature type="compositionally biased region" description="Basic and acidic residues" evidence="1">
    <location>
        <begin position="11"/>
        <end position="20"/>
    </location>
</feature>
<feature type="compositionally biased region" description="Basic and acidic residues" evidence="1">
    <location>
        <begin position="34"/>
        <end position="51"/>
    </location>
</feature>
<organism evidence="2 3">
    <name type="scientific">Lachancea dasiensis</name>
    <dbReference type="NCBI Taxonomy" id="1072105"/>
    <lineage>
        <taxon>Eukaryota</taxon>
        <taxon>Fungi</taxon>
        <taxon>Dikarya</taxon>
        <taxon>Ascomycota</taxon>
        <taxon>Saccharomycotina</taxon>
        <taxon>Saccharomycetes</taxon>
        <taxon>Saccharomycetales</taxon>
        <taxon>Saccharomycetaceae</taxon>
        <taxon>Lachancea</taxon>
    </lineage>
</organism>
<dbReference type="GO" id="GO:0004252">
    <property type="term" value="F:serine-type endopeptidase activity"/>
    <property type="evidence" value="ECO:0007669"/>
    <property type="project" value="EnsemblFungi"/>
</dbReference>
<dbReference type="STRING" id="1266660.A0A1G4JBT3"/>
<feature type="region of interest" description="Disordered" evidence="1">
    <location>
        <begin position="1"/>
        <end position="96"/>
    </location>
</feature>
<name>A0A1G4JBT3_9SACH</name>
<dbReference type="InterPro" id="IPR012985">
    <property type="entry name" value="Peptidase_S64_Ssy5"/>
</dbReference>
<accession>A0A1G4JBT3</accession>
<reference evidence="3" key="1">
    <citation type="submission" date="2016-03" db="EMBL/GenBank/DDBJ databases">
        <authorList>
            <person name="Devillers H."/>
        </authorList>
    </citation>
    <scope>NUCLEOTIDE SEQUENCE [LARGE SCALE GENOMIC DNA]</scope>
</reference>
<dbReference type="EMBL" id="LT598455">
    <property type="protein sequence ID" value="SCU87561.1"/>
    <property type="molecule type" value="Genomic_DNA"/>
</dbReference>
<dbReference type="GO" id="GO:0016540">
    <property type="term" value="P:protein autoprocessing"/>
    <property type="evidence" value="ECO:0007669"/>
    <property type="project" value="EnsemblFungi"/>
</dbReference>
<dbReference type="GO" id="GO:0043200">
    <property type="term" value="P:response to amino acid"/>
    <property type="evidence" value="ECO:0007669"/>
    <property type="project" value="EnsemblFungi"/>
</dbReference>